<comment type="subcellular location">
    <subcellularLocation>
        <location evidence="1">Cytoplasm</location>
    </subcellularLocation>
</comment>
<feature type="region of interest" description="Disordered" evidence="5">
    <location>
        <begin position="516"/>
        <end position="549"/>
    </location>
</feature>
<organism evidence="7 8">
    <name type="scientific">Sinanodonta woodiana</name>
    <name type="common">Chinese pond mussel</name>
    <name type="synonym">Anodonta woodiana</name>
    <dbReference type="NCBI Taxonomy" id="1069815"/>
    <lineage>
        <taxon>Eukaryota</taxon>
        <taxon>Metazoa</taxon>
        <taxon>Spiralia</taxon>
        <taxon>Lophotrochozoa</taxon>
        <taxon>Mollusca</taxon>
        <taxon>Bivalvia</taxon>
        <taxon>Autobranchia</taxon>
        <taxon>Heteroconchia</taxon>
        <taxon>Palaeoheterodonta</taxon>
        <taxon>Unionida</taxon>
        <taxon>Unionoidea</taxon>
        <taxon>Unionidae</taxon>
        <taxon>Unioninae</taxon>
        <taxon>Sinanodonta</taxon>
    </lineage>
</organism>
<feature type="compositionally biased region" description="Basic and acidic residues" evidence="5">
    <location>
        <begin position="458"/>
        <end position="470"/>
    </location>
</feature>
<evidence type="ECO:0000256" key="4">
    <source>
        <dbReference type="SAM" id="Coils"/>
    </source>
</evidence>
<keyword evidence="2" id="KW-0963">Cytoplasm</keyword>
<dbReference type="EMBL" id="JBJQND010000018">
    <property type="protein sequence ID" value="KAL3836545.1"/>
    <property type="molecule type" value="Genomic_DNA"/>
</dbReference>
<keyword evidence="8" id="KW-1185">Reference proteome</keyword>
<dbReference type="InterPro" id="IPR000157">
    <property type="entry name" value="TIR_dom"/>
</dbReference>
<feature type="region of interest" description="Disordered" evidence="5">
    <location>
        <begin position="124"/>
        <end position="153"/>
    </location>
</feature>
<feature type="region of interest" description="Disordered" evidence="5">
    <location>
        <begin position="376"/>
        <end position="409"/>
    </location>
</feature>
<keyword evidence="4" id="KW-0175">Coiled coil</keyword>
<dbReference type="InterPro" id="IPR017281">
    <property type="entry name" value="Myelin_different_resp_MyD88"/>
</dbReference>
<feature type="region of interest" description="Disordered" evidence="5">
    <location>
        <begin position="458"/>
        <end position="487"/>
    </location>
</feature>
<evidence type="ECO:0000313" key="7">
    <source>
        <dbReference type="EMBL" id="KAL3836545.1"/>
    </source>
</evidence>
<dbReference type="SUPFAM" id="SSF47986">
    <property type="entry name" value="DEATH domain"/>
    <property type="match status" value="1"/>
</dbReference>
<evidence type="ECO:0000256" key="5">
    <source>
        <dbReference type="SAM" id="MobiDB-lite"/>
    </source>
</evidence>
<evidence type="ECO:0000313" key="8">
    <source>
        <dbReference type="Proteomes" id="UP001634394"/>
    </source>
</evidence>
<sequence length="733" mass="82037">MTDNPYPQLTERISNLPLEILRVTTRRKIAKYLDCGDADQESKGYINLARLAEFSDSNILVFSQEKSPTEALLAEWQLRKPTVGTLFECLQFLGRDDVIKDCIKCVENDAISFLSGLPDGNSRLNLTPTGGRKTTSKATLKGSEEIESKKQAPDLEKTLPLDVEDSAAFDKFLFDDPTKIATVHDLRNPGEEQIRYDAFVSVNFDSKKDLEFVKEMAEVLEKKFNMKLFIPFRDSIPGSAEHSMSAYLIDVRCNKVLVILSKSFLKCSACDFQLKFAQCLHPSVRTKKIIPVMIEPGTPIPLILRFVTVCDFTQTEMAEWVLERLICALRAPIPAIEIGEEDPSDNYTTDTSMHELKLELKMAVFNEVFKVKVDEDQTNTESARDSHNASSLTQSQNSSSSELNEKPKENKKSLFGSFFSKLSTRIKKKKEKEQNEEEEFNRIAKKLAALTTQKDLINGKDAKTTSENKKHGLSISGEANDVSESQTARNINCNQKAPLTDPDGDAALNNLQETMPFHLNPNDHIIDSSHGSLSSRKDSVTDSQDVQCKDKTQQNMTNCEEDLNIAALGQIHCHNSSRQSPAGYLTHKTVDTKGRGDTNNRPVTKSEVPIHMTSDQKMHSPSLKRSNNIPVSQGFDEYTAHFAQLYDSHTNDKHGCYQLGTNHTSFAKEQGKDRQLRSIQCANKHAILEKTDEENAHLGTSVNATGATVLQRLETKASGNENCNWDRADPVFV</sequence>
<feature type="coiled-coil region" evidence="4">
    <location>
        <begin position="419"/>
        <end position="453"/>
    </location>
</feature>
<dbReference type="Proteomes" id="UP001634394">
    <property type="component" value="Unassembled WGS sequence"/>
</dbReference>
<dbReference type="InterPro" id="IPR000488">
    <property type="entry name" value="Death_dom"/>
</dbReference>
<dbReference type="SUPFAM" id="SSF52200">
    <property type="entry name" value="Toll/Interleukin receptor TIR domain"/>
    <property type="match status" value="1"/>
</dbReference>
<evidence type="ECO:0000256" key="2">
    <source>
        <dbReference type="ARBA" id="ARBA00022490"/>
    </source>
</evidence>
<proteinExistence type="predicted"/>
<dbReference type="PROSITE" id="PS50104">
    <property type="entry name" value="TIR"/>
    <property type="match status" value="1"/>
</dbReference>
<keyword evidence="3" id="KW-0395">Inflammatory response</keyword>
<protein>
    <recommendedName>
        <fullName evidence="6">TIR domain-containing protein</fullName>
    </recommendedName>
</protein>
<dbReference type="PANTHER" id="PTHR15079">
    <property type="entry name" value="MYD88"/>
    <property type="match status" value="1"/>
</dbReference>
<feature type="compositionally biased region" description="Low complexity" evidence="5">
    <location>
        <begin position="390"/>
        <end position="402"/>
    </location>
</feature>
<dbReference type="InterPro" id="IPR035897">
    <property type="entry name" value="Toll_tir_struct_dom_sf"/>
</dbReference>
<feature type="compositionally biased region" description="Polar residues" evidence="5">
    <location>
        <begin position="124"/>
        <end position="138"/>
    </location>
</feature>
<dbReference type="Pfam" id="PF13676">
    <property type="entry name" value="TIR_2"/>
    <property type="match status" value="1"/>
</dbReference>
<comment type="caution">
    <text evidence="7">The sequence shown here is derived from an EMBL/GenBank/DDBJ whole genome shotgun (WGS) entry which is preliminary data.</text>
</comment>
<dbReference type="PANTHER" id="PTHR15079:SF3">
    <property type="entry name" value="MYELOID DIFFERENTIATION PRIMARY RESPONSE PROTEIN MYD88"/>
    <property type="match status" value="1"/>
</dbReference>
<name>A0ABD3TJG8_SINWO</name>
<dbReference type="GO" id="GO:0005737">
    <property type="term" value="C:cytoplasm"/>
    <property type="evidence" value="ECO:0007669"/>
    <property type="project" value="UniProtKB-SubCell"/>
</dbReference>
<dbReference type="Pfam" id="PF00531">
    <property type="entry name" value="Death"/>
    <property type="match status" value="1"/>
</dbReference>
<evidence type="ECO:0000256" key="1">
    <source>
        <dbReference type="ARBA" id="ARBA00004496"/>
    </source>
</evidence>
<reference evidence="7 8" key="1">
    <citation type="submission" date="2024-11" db="EMBL/GenBank/DDBJ databases">
        <title>Chromosome-level genome assembly of the freshwater bivalve Anodonta woodiana.</title>
        <authorList>
            <person name="Chen X."/>
        </authorList>
    </citation>
    <scope>NUCLEOTIDE SEQUENCE [LARGE SCALE GENOMIC DNA]</scope>
    <source>
        <strain evidence="7">MN2024</strain>
        <tissue evidence="7">Gills</tissue>
    </source>
</reference>
<dbReference type="Gene3D" id="3.40.50.10140">
    <property type="entry name" value="Toll/interleukin-1 receptor homology (TIR) domain"/>
    <property type="match status" value="1"/>
</dbReference>
<dbReference type="AlphaFoldDB" id="A0ABD3TJG8"/>
<evidence type="ECO:0000256" key="3">
    <source>
        <dbReference type="ARBA" id="ARBA00023198"/>
    </source>
</evidence>
<evidence type="ECO:0000259" key="6">
    <source>
        <dbReference type="PROSITE" id="PS50104"/>
    </source>
</evidence>
<feature type="domain" description="TIR" evidence="6">
    <location>
        <begin position="194"/>
        <end position="329"/>
    </location>
</feature>
<accession>A0ABD3TJG8</accession>
<dbReference type="Gene3D" id="1.10.533.10">
    <property type="entry name" value="Death Domain, Fas"/>
    <property type="match status" value="1"/>
</dbReference>
<dbReference type="InterPro" id="IPR011029">
    <property type="entry name" value="DEATH-like_dom_sf"/>
</dbReference>
<gene>
    <name evidence="7" type="ORF">ACJMK2_021969</name>
</gene>
<feature type="compositionally biased region" description="Basic and acidic residues" evidence="5">
    <location>
        <begin position="142"/>
        <end position="153"/>
    </location>
</feature>